<feature type="coiled-coil region" evidence="6">
    <location>
        <begin position="351"/>
        <end position="382"/>
    </location>
</feature>
<dbReference type="GO" id="GO:0072344">
    <property type="term" value="P:rescue of stalled ribosome"/>
    <property type="evidence" value="ECO:0007669"/>
    <property type="project" value="TreeGrafter"/>
</dbReference>
<name>M3CF59_SPHMS</name>
<feature type="compositionally biased region" description="Acidic residues" evidence="7">
    <location>
        <begin position="790"/>
        <end position="800"/>
    </location>
</feature>
<protein>
    <recommendedName>
        <fullName evidence="5">Ribosome quality control complex subunit 2</fullName>
    </recommendedName>
</protein>
<feature type="compositionally biased region" description="Gly residues" evidence="7">
    <location>
        <begin position="1102"/>
        <end position="1124"/>
    </location>
</feature>
<dbReference type="Pfam" id="PF11923">
    <property type="entry name" value="NFACT-C"/>
    <property type="match status" value="1"/>
</dbReference>
<evidence type="ECO:0000259" key="8">
    <source>
        <dbReference type="Pfam" id="PF05670"/>
    </source>
</evidence>
<evidence type="ECO:0000313" key="10">
    <source>
        <dbReference type="EMBL" id="EMF12418.1"/>
    </source>
</evidence>
<dbReference type="GO" id="GO:0005737">
    <property type="term" value="C:cytoplasm"/>
    <property type="evidence" value="ECO:0007669"/>
    <property type="project" value="UniProtKB-SubCell"/>
</dbReference>
<dbReference type="Proteomes" id="UP000016931">
    <property type="component" value="Unassembled WGS sequence"/>
</dbReference>
<keyword evidence="11" id="KW-1185">Reference proteome</keyword>
<organism evidence="10 11">
    <name type="scientific">Sphaerulina musiva (strain SO2202)</name>
    <name type="common">Poplar stem canker fungus</name>
    <name type="synonym">Septoria musiva</name>
    <dbReference type="NCBI Taxonomy" id="692275"/>
    <lineage>
        <taxon>Eukaryota</taxon>
        <taxon>Fungi</taxon>
        <taxon>Dikarya</taxon>
        <taxon>Ascomycota</taxon>
        <taxon>Pezizomycotina</taxon>
        <taxon>Dothideomycetes</taxon>
        <taxon>Dothideomycetidae</taxon>
        <taxon>Mycosphaerellales</taxon>
        <taxon>Mycosphaerellaceae</taxon>
        <taxon>Sphaerulina</taxon>
    </lineage>
</organism>
<dbReference type="PANTHER" id="PTHR15239:SF6">
    <property type="entry name" value="RIBOSOME QUALITY CONTROL COMPLEX SUBUNIT NEMF"/>
    <property type="match status" value="1"/>
</dbReference>
<feature type="compositionally biased region" description="Acidic residues" evidence="7">
    <location>
        <begin position="827"/>
        <end position="836"/>
    </location>
</feature>
<feature type="region of interest" description="Disordered" evidence="7">
    <location>
        <begin position="284"/>
        <end position="308"/>
    </location>
</feature>
<evidence type="ECO:0000256" key="5">
    <source>
        <dbReference type="ARBA" id="ARBA00070414"/>
    </source>
</evidence>
<evidence type="ECO:0000313" key="11">
    <source>
        <dbReference type="Proteomes" id="UP000016931"/>
    </source>
</evidence>
<feature type="compositionally biased region" description="Acidic residues" evidence="7">
    <location>
        <begin position="850"/>
        <end position="861"/>
    </location>
</feature>
<dbReference type="Gene3D" id="2.30.310.10">
    <property type="entry name" value="ibrinogen binding protein from staphylococcus aureus domain"/>
    <property type="match status" value="1"/>
</dbReference>
<dbReference type="InterPro" id="IPR021846">
    <property type="entry name" value="NFACT-C"/>
</dbReference>
<dbReference type="GO" id="GO:1990112">
    <property type="term" value="C:RQC complex"/>
    <property type="evidence" value="ECO:0007669"/>
    <property type="project" value="TreeGrafter"/>
</dbReference>
<keyword evidence="3" id="KW-0963">Cytoplasm</keyword>
<feature type="domain" description="NFACT RNA-binding" evidence="8">
    <location>
        <begin position="564"/>
        <end position="676"/>
    </location>
</feature>
<comment type="subcellular location">
    <subcellularLocation>
        <location evidence="1">Cytoplasm</location>
    </subcellularLocation>
</comment>
<comment type="similarity">
    <text evidence="2">Belongs to the NEMF family.</text>
</comment>
<feature type="compositionally biased region" description="Acidic residues" evidence="7">
    <location>
        <begin position="290"/>
        <end position="299"/>
    </location>
</feature>
<dbReference type="HOGENOM" id="CLU_003612_1_1_1"/>
<dbReference type="GeneID" id="27902480"/>
<evidence type="ECO:0000256" key="7">
    <source>
        <dbReference type="SAM" id="MobiDB-lite"/>
    </source>
</evidence>
<dbReference type="FunFam" id="2.30.310.10:FF:000003">
    <property type="entry name" value="Zinc knuckle domain containing protein"/>
    <property type="match status" value="1"/>
</dbReference>
<dbReference type="InterPro" id="IPR051608">
    <property type="entry name" value="RQC_Subunit_NEMF"/>
</dbReference>
<feature type="region of interest" description="Disordered" evidence="7">
    <location>
        <begin position="457"/>
        <end position="486"/>
    </location>
</feature>
<feature type="domain" description="NFACT protein C-terminal" evidence="9">
    <location>
        <begin position="994"/>
        <end position="1099"/>
    </location>
</feature>
<keyword evidence="4 6" id="KW-0175">Coiled coil</keyword>
<feature type="region of interest" description="Disordered" evidence="7">
    <location>
        <begin position="1102"/>
        <end position="1130"/>
    </location>
</feature>
<evidence type="ECO:0000256" key="3">
    <source>
        <dbReference type="ARBA" id="ARBA00022490"/>
    </source>
</evidence>
<accession>M3CF59</accession>
<dbReference type="EMBL" id="KB456264">
    <property type="protein sequence ID" value="EMF12418.1"/>
    <property type="molecule type" value="Genomic_DNA"/>
</dbReference>
<dbReference type="OrthoDB" id="207084at2759"/>
<dbReference type="GO" id="GO:0000049">
    <property type="term" value="F:tRNA binding"/>
    <property type="evidence" value="ECO:0007669"/>
    <property type="project" value="TreeGrafter"/>
</dbReference>
<feature type="compositionally biased region" description="Basic and acidic residues" evidence="7">
    <location>
        <begin position="958"/>
        <end position="976"/>
    </location>
</feature>
<dbReference type="GO" id="GO:0043023">
    <property type="term" value="F:ribosomal large subunit binding"/>
    <property type="evidence" value="ECO:0007669"/>
    <property type="project" value="TreeGrafter"/>
</dbReference>
<dbReference type="STRING" id="692275.M3CF59"/>
<feature type="compositionally biased region" description="Basic residues" evidence="7">
    <location>
        <begin position="896"/>
        <end position="906"/>
    </location>
</feature>
<feature type="compositionally biased region" description="Acidic residues" evidence="7">
    <location>
        <begin position="457"/>
        <end position="479"/>
    </location>
</feature>
<dbReference type="eggNOG" id="KOG2030">
    <property type="taxonomic scope" value="Eukaryota"/>
</dbReference>
<feature type="region of interest" description="Disordered" evidence="7">
    <location>
        <begin position="726"/>
        <end position="991"/>
    </location>
</feature>
<sequence length="1130" mass="126037">MKQRFSSLDVKVIAHELNASLTSLRLSNVYDLSSRIFLLKFQKPDQIRHQLIVDSGFRCHLTQFVRATAAQPSPFVARLRKFLRTRRCVSVRQIGTDRVIELCFSHAEGVYRLFLEFYAGGNVILTDHEYHILGLLRSVNEGEEHEQYRVGLKYDLEKRQNYAGEGVPDLTKVWLKEALQRTATKLVEQANREASKKKVVKKKKGDSLRKALAVTTTQFPPVLLDHAIFVAKVDRELEAQQVVDSEELLDQVLSALRIAEGVMEDITSQPIAKGYILAQRKKGMATPEKAEEEGEEEGRDADSTSGLMYDDFHPFKPAQLAEDPANVFLEHEGFNIAVDEFFSSIEGQKLESKLAEKQESARKRIEHAKKEQEQRINGLQQVQELHVRKAQAIEANVERVEEATAAVNGLIAQGMDWEDIGRLIEQEQKRHNPVAELIKLPLKLHENTMTLLLSELGADDEDEEANETDSEPSDSEDEGTNAAQVKHDAKRLTIDIDLAGSAWVNARQYYDQKRTAAVKQEKTVLASKKAIKSTEQKVMATLKKDLKQEKDVLRPVRKQFWFEKFIYFVSSDGYLVLAGKDAQQNEILYRRYLKKGDVYIHADLDGAASVIIKNKLNPEDPIPPSTLAQGGDLAVCTSSAWDSKAVMSAWWVNADQVSKTAPTGEYLAAGGFIVRGKKNFLPPAKLLLGFGVMFQISEESKAQHVKHRLELPRQNSYMATPDLTEAETAVDSSVAGGSDDDDDDFPDAAAPAPKIEDDDDDDFPDVANEAGDVSSDESPIQQRRRTYGEQENDDDDDDQDDSLRPAPRNPLQSMGPGPSATKLEQDDTHDEEEGDAESEHGEAAQTNTTPEDEHDTPDQDEQPAQPQLSNKERKELARIQKGKPAQPALPSQKPARGQRGKKKKIATKYANQDEEDRALAMQLLGSKAADERREAEAAIKVEKKETEEEARARRKAQHERAQQKGLEAEELRKLNLEDDDGNDSSHAGTSTAEINTILDSLIGQPIPGDVLLEAIPTVAPWAALARYKYKVKLQPGQQKKGKATREILSKWMRDAYDERKLDRSEKDTERIWPREAELIKAWREVEVIGVIPVKSVRVVMSGGGAGEGKGKGGGARGGKGGRGGKGSKRR</sequence>
<gene>
    <name evidence="10" type="ORF">SEPMUDRAFT_149103</name>
</gene>
<dbReference type="PANTHER" id="PTHR15239">
    <property type="entry name" value="NUCLEAR EXPORT MEDIATOR FACTOR NEMF"/>
    <property type="match status" value="1"/>
</dbReference>
<evidence type="ECO:0000256" key="6">
    <source>
        <dbReference type="SAM" id="Coils"/>
    </source>
</evidence>
<dbReference type="GO" id="GO:1990116">
    <property type="term" value="P:ribosome-associated ubiquitin-dependent protein catabolic process"/>
    <property type="evidence" value="ECO:0007669"/>
    <property type="project" value="TreeGrafter"/>
</dbReference>
<dbReference type="AlphaFoldDB" id="M3CF59"/>
<proteinExistence type="inferred from homology"/>
<dbReference type="InterPro" id="IPR008532">
    <property type="entry name" value="NFACT_RNA-bd"/>
</dbReference>
<reference evidence="10 11" key="1">
    <citation type="journal article" date="2012" name="PLoS Pathog.">
        <title>Diverse lifestyles and strategies of plant pathogenesis encoded in the genomes of eighteen Dothideomycetes fungi.</title>
        <authorList>
            <person name="Ohm R.A."/>
            <person name="Feau N."/>
            <person name="Henrissat B."/>
            <person name="Schoch C.L."/>
            <person name="Horwitz B.A."/>
            <person name="Barry K.W."/>
            <person name="Condon B.J."/>
            <person name="Copeland A.C."/>
            <person name="Dhillon B."/>
            <person name="Glaser F."/>
            <person name="Hesse C.N."/>
            <person name="Kosti I."/>
            <person name="LaButti K."/>
            <person name="Lindquist E.A."/>
            <person name="Lucas S."/>
            <person name="Salamov A.A."/>
            <person name="Bradshaw R.E."/>
            <person name="Ciuffetti L."/>
            <person name="Hamelin R.C."/>
            <person name="Kema G.H.J."/>
            <person name="Lawrence C."/>
            <person name="Scott J.A."/>
            <person name="Spatafora J.W."/>
            <person name="Turgeon B.G."/>
            <person name="de Wit P.J.G.M."/>
            <person name="Zhong S."/>
            <person name="Goodwin S.B."/>
            <person name="Grigoriev I.V."/>
        </authorList>
    </citation>
    <scope>NUCLEOTIDE SEQUENCE [LARGE SCALE GENOMIC DNA]</scope>
    <source>
        <strain evidence="10 11">SO2202</strain>
    </source>
</reference>
<feature type="compositionally biased region" description="Basic and acidic residues" evidence="7">
    <location>
        <begin position="928"/>
        <end position="951"/>
    </location>
</feature>
<evidence type="ECO:0000256" key="4">
    <source>
        <dbReference type="ARBA" id="ARBA00023054"/>
    </source>
</evidence>
<dbReference type="OMA" id="MFLEFFA"/>
<dbReference type="Pfam" id="PF05833">
    <property type="entry name" value="NFACT_N"/>
    <property type="match status" value="1"/>
</dbReference>
<evidence type="ECO:0000256" key="1">
    <source>
        <dbReference type="ARBA" id="ARBA00004496"/>
    </source>
</evidence>
<evidence type="ECO:0000259" key="9">
    <source>
        <dbReference type="Pfam" id="PF11923"/>
    </source>
</evidence>
<dbReference type="RefSeq" id="XP_016760539.1">
    <property type="nucleotide sequence ID" value="XM_016905343.1"/>
</dbReference>
<dbReference type="Pfam" id="PF05670">
    <property type="entry name" value="NFACT-R_1"/>
    <property type="match status" value="1"/>
</dbReference>
<evidence type="ECO:0000256" key="2">
    <source>
        <dbReference type="ARBA" id="ARBA00008318"/>
    </source>
</evidence>